<evidence type="ECO:0000313" key="4">
    <source>
        <dbReference type="Proteomes" id="UP001589646"/>
    </source>
</evidence>
<dbReference type="Gene3D" id="3.40.50.1110">
    <property type="entry name" value="SGNH hydrolase"/>
    <property type="match status" value="1"/>
</dbReference>
<dbReference type="Pfam" id="PF13472">
    <property type="entry name" value="Lipase_GDSL_2"/>
    <property type="match status" value="1"/>
</dbReference>
<protein>
    <submittedName>
        <fullName evidence="3">SGNH/GDSL hydrolase family protein</fullName>
    </submittedName>
</protein>
<proteinExistence type="predicted"/>
<keyword evidence="4" id="KW-1185">Reference proteome</keyword>
<dbReference type="InterPro" id="IPR036514">
    <property type="entry name" value="SGNH_hydro_sf"/>
</dbReference>
<gene>
    <name evidence="3" type="ORF">ACFFRN_08445</name>
</gene>
<feature type="domain" description="SGNH hydrolase-type esterase" evidence="2">
    <location>
        <begin position="36"/>
        <end position="262"/>
    </location>
</feature>
<feature type="signal peptide" evidence="1">
    <location>
        <begin position="1"/>
        <end position="22"/>
    </location>
</feature>
<keyword evidence="1" id="KW-0732">Signal</keyword>
<evidence type="ECO:0000256" key="1">
    <source>
        <dbReference type="SAM" id="SignalP"/>
    </source>
</evidence>
<feature type="chain" id="PRO_5046476328" evidence="1">
    <location>
        <begin position="23"/>
        <end position="279"/>
    </location>
</feature>
<reference evidence="3 4" key="1">
    <citation type="submission" date="2024-09" db="EMBL/GenBank/DDBJ databases">
        <authorList>
            <person name="Sun Q."/>
            <person name="Mori K."/>
        </authorList>
    </citation>
    <scope>NUCLEOTIDE SEQUENCE [LARGE SCALE GENOMIC DNA]</scope>
    <source>
        <strain evidence="3 4">JCM 3323</strain>
    </source>
</reference>
<dbReference type="SUPFAM" id="SSF52266">
    <property type="entry name" value="SGNH hydrolase"/>
    <property type="match status" value="1"/>
</dbReference>
<dbReference type="GO" id="GO:0016787">
    <property type="term" value="F:hydrolase activity"/>
    <property type="evidence" value="ECO:0007669"/>
    <property type="project" value="UniProtKB-KW"/>
</dbReference>
<dbReference type="EMBL" id="JBHMCE010000002">
    <property type="protein sequence ID" value="MFB9526639.1"/>
    <property type="molecule type" value="Genomic_DNA"/>
</dbReference>
<name>A0ABV5PTU2_9ACTN</name>
<evidence type="ECO:0000259" key="2">
    <source>
        <dbReference type="Pfam" id="PF13472"/>
    </source>
</evidence>
<dbReference type="InterPro" id="IPR013830">
    <property type="entry name" value="SGNH_hydro"/>
</dbReference>
<comment type="caution">
    <text evidence="3">The sequence shown here is derived from an EMBL/GenBank/DDBJ whole genome shotgun (WGS) entry which is preliminary data.</text>
</comment>
<organism evidence="3 4">
    <name type="scientific">Nonomuraea roseola</name>
    <dbReference type="NCBI Taxonomy" id="46179"/>
    <lineage>
        <taxon>Bacteria</taxon>
        <taxon>Bacillati</taxon>
        <taxon>Actinomycetota</taxon>
        <taxon>Actinomycetes</taxon>
        <taxon>Streptosporangiales</taxon>
        <taxon>Streptosporangiaceae</taxon>
        <taxon>Nonomuraea</taxon>
    </lineage>
</organism>
<dbReference type="RefSeq" id="WP_346120291.1">
    <property type="nucleotide sequence ID" value="NZ_BAAAXC010000011.1"/>
</dbReference>
<evidence type="ECO:0000313" key="3">
    <source>
        <dbReference type="EMBL" id="MFB9526639.1"/>
    </source>
</evidence>
<sequence length="279" mass="30481">MIRHVLTAVVLVSGSGSVTSSAAASSLEPLPGVMAALGDSVSAGFNACGWYVSCTSRSWSAGDNAEVRSHYVRLAERGPSLHGHNRNFAVPGATSADLMGQVDKAIAEKAEYVTILLGAQDACVRTETAMTPVALFRRRVEAAMGKLRAELPGARVFVASIPDLRRLWQVGKDNAIARTFWGLGRICQAMLANPTSTKRADVQRRARVRDRVRDFNREWARACLAFGPRCRTDEGAVFAYPFTLAQVSKWDYFHPNSEGQQILADITFKKGFDWSNDTL</sequence>
<dbReference type="Proteomes" id="UP001589646">
    <property type="component" value="Unassembled WGS sequence"/>
</dbReference>
<keyword evidence="3" id="KW-0378">Hydrolase</keyword>
<accession>A0ABV5PTU2</accession>